<dbReference type="Pfam" id="PF04146">
    <property type="entry name" value="YTH"/>
    <property type="match status" value="1"/>
</dbReference>
<dbReference type="GO" id="GO:0005737">
    <property type="term" value="C:cytoplasm"/>
    <property type="evidence" value="ECO:0007669"/>
    <property type="project" value="EnsemblFungi"/>
</dbReference>
<dbReference type="PANTHER" id="PTHR12357:SF89">
    <property type="entry name" value="YTH DOMAIN-CONTAINING FAMILY PROTEIN"/>
    <property type="match status" value="1"/>
</dbReference>
<evidence type="ECO:0000313" key="3">
    <source>
        <dbReference type="Proteomes" id="UP000000267"/>
    </source>
</evidence>
<sequence length="365" mass="39788">MQSVGYSVRTIEDSLRELEGLIGSGSGRSCSRDSSLFDVFLGGSASSFSGASHDHDFAAAAGAGAATENGPLSTAATACMASAAIHNYERNRNRLDLGGSDSSVPMSMPAPMTMSLQTQTQIQMPVSTPMSLSNSSCNYVITGGYTKNNINITTNTNTNTNNTNHLAIVDDTNNNIGTSVPSPALCVNNLSRRPRRRSSMAIVPRWVDVPENSRFFVIKSSRLDHVQKSFYNGIWSSTYFGNKRLSEAFSSLDPGTKLFLLFSVNASGRFCGVAEMVSNLEDELDTSIWDDTSRKFGKAFKVRWVLVRDVHNRSLKHFLIPDNDMKPVTNSRDTQEIPFSIGNSILKLFRADPAAAQSFLDSDYV</sequence>
<dbReference type="KEGG" id="vpo:Kpol_1062p20"/>
<gene>
    <name evidence="2" type="ORF">Kpol_1062p20</name>
</gene>
<accession>A7TK77</accession>
<organism evidence="3">
    <name type="scientific">Vanderwaltozyma polyspora (strain ATCC 22028 / DSM 70294 / BCRC 21397 / CBS 2163 / NBRC 10782 / NRRL Y-8283 / UCD 57-17)</name>
    <name type="common">Kluyveromyces polysporus</name>
    <dbReference type="NCBI Taxonomy" id="436907"/>
    <lineage>
        <taxon>Eukaryota</taxon>
        <taxon>Fungi</taxon>
        <taxon>Dikarya</taxon>
        <taxon>Ascomycota</taxon>
        <taxon>Saccharomycotina</taxon>
        <taxon>Saccharomycetes</taxon>
        <taxon>Saccharomycetales</taxon>
        <taxon>Saccharomycetaceae</taxon>
        <taxon>Vanderwaltozyma</taxon>
    </lineage>
</organism>
<dbReference type="GO" id="GO:0019220">
    <property type="term" value="P:regulation of phosphate metabolic process"/>
    <property type="evidence" value="ECO:0007669"/>
    <property type="project" value="EnsemblFungi"/>
</dbReference>
<dbReference type="PANTHER" id="PTHR12357">
    <property type="entry name" value="YTH YT521-B HOMOLOGY DOMAIN-CONTAINING"/>
    <property type="match status" value="1"/>
</dbReference>
<dbReference type="STRING" id="436907.A7TK77"/>
<dbReference type="InParanoid" id="A7TK77"/>
<feature type="domain" description="YTH" evidence="1">
    <location>
        <begin position="213"/>
        <end position="349"/>
    </location>
</feature>
<dbReference type="PROSITE" id="PS50882">
    <property type="entry name" value="YTH"/>
    <property type="match status" value="1"/>
</dbReference>
<name>A7TK77_VANPO</name>
<dbReference type="InterPro" id="IPR007275">
    <property type="entry name" value="YTH_domain"/>
</dbReference>
<dbReference type="AlphaFoldDB" id="A7TK77"/>
<proteinExistence type="predicted"/>
<evidence type="ECO:0000313" key="2">
    <source>
        <dbReference type="EMBL" id="EDO17312.1"/>
    </source>
</evidence>
<dbReference type="GO" id="GO:1990247">
    <property type="term" value="F:N6-methyladenosine-containing RNA reader activity"/>
    <property type="evidence" value="ECO:0007669"/>
    <property type="project" value="EnsemblFungi"/>
</dbReference>
<dbReference type="eggNOG" id="KOG1901">
    <property type="taxonomic scope" value="Eukaryota"/>
</dbReference>
<dbReference type="GO" id="GO:0003730">
    <property type="term" value="F:mRNA 3'-UTR binding"/>
    <property type="evidence" value="ECO:0007669"/>
    <property type="project" value="EnsemblFungi"/>
</dbReference>
<dbReference type="Gene3D" id="3.10.590.10">
    <property type="entry name" value="ph1033 like domains"/>
    <property type="match status" value="1"/>
</dbReference>
<keyword evidence="3" id="KW-1185">Reference proteome</keyword>
<evidence type="ECO:0000259" key="1">
    <source>
        <dbReference type="PROSITE" id="PS50882"/>
    </source>
</evidence>
<dbReference type="Proteomes" id="UP000000267">
    <property type="component" value="Unassembled WGS sequence"/>
</dbReference>
<protein>
    <recommendedName>
        <fullName evidence="1">YTH domain-containing protein</fullName>
    </recommendedName>
</protein>
<dbReference type="InterPro" id="IPR045168">
    <property type="entry name" value="YTH_prot"/>
</dbReference>
<dbReference type="GeneID" id="5545520"/>
<dbReference type="RefSeq" id="XP_001645170.1">
    <property type="nucleotide sequence ID" value="XM_001645120.1"/>
</dbReference>
<dbReference type="OrthoDB" id="306690at2759"/>
<dbReference type="CDD" id="cd21134">
    <property type="entry name" value="YTH"/>
    <property type="match status" value="1"/>
</dbReference>
<dbReference type="HOGENOM" id="CLU_064798_0_0_1"/>
<dbReference type="EMBL" id="DS480406">
    <property type="protein sequence ID" value="EDO17312.1"/>
    <property type="molecule type" value="Genomic_DNA"/>
</dbReference>
<reference evidence="2 3" key="1">
    <citation type="journal article" date="2007" name="Proc. Natl. Acad. Sci. U.S.A.">
        <title>Independent sorting-out of thousands of duplicated gene pairs in two yeast species descended from a whole-genome duplication.</title>
        <authorList>
            <person name="Scannell D.R."/>
            <person name="Frank A.C."/>
            <person name="Conant G.C."/>
            <person name="Byrne K.P."/>
            <person name="Woolfit M."/>
            <person name="Wolfe K.H."/>
        </authorList>
    </citation>
    <scope>NUCLEOTIDE SEQUENCE [LARGE SCALE GENOMIC DNA]</scope>
    <source>
        <strain evidence="3">ATCC 22028 / DSM 70294 / BCRC 21397 / CBS 2163 / NBRC 10782 / NRRL Y-8283 / UCD 57-17</strain>
    </source>
</reference>
<dbReference type="GO" id="GO:0061157">
    <property type="term" value="P:mRNA destabilization"/>
    <property type="evidence" value="ECO:0007669"/>
    <property type="project" value="TreeGrafter"/>
</dbReference>